<dbReference type="EMBL" id="GL883077">
    <property type="protein sequence ID" value="EGF92210.1"/>
    <property type="molecule type" value="Genomic_DNA"/>
</dbReference>
<dbReference type="Pfam" id="PF10604">
    <property type="entry name" value="Polyketide_cyc2"/>
    <property type="match status" value="1"/>
</dbReference>
<evidence type="ECO:0000313" key="2">
    <source>
        <dbReference type="Proteomes" id="UP000006512"/>
    </source>
</evidence>
<dbReference type="Proteomes" id="UP000006512">
    <property type="component" value="Unassembled WGS sequence"/>
</dbReference>
<dbReference type="CDD" id="cd07818">
    <property type="entry name" value="SRPBCC_1"/>
    <property type="match status" value="1"/>
</dbReference>
<reference evidence="2" key="1">
    <citation type="submission" date="2011-03" db="EMBL/GenBank/DDBJ databases">
        <title>Draft genome sequence of Brevundimonas diminuta.</title>
        <authorList>
            <person name="Brown P.J.B."/>
            <person name="Buechlein A."/>
            <person name="Hemmerich C."/>
            <person name="Brun Y.V."/>
        </authorList>
    </citation>
    <scope>NUCLEOTIDE SEQUENCE [LARGE SCALE GENOMIC DNA]</scope>
    <source>
        <strain evidence="2">C19</strain>
    </source>
</reference>
<name>F4QKY7_9CAUL</name>
<organism evidence="1 2">
    <name type="scientific">Asticcacaulis biprosthecium C19</name>
    <dbReference type="NCBI Taxonomy" id="715226"/>
    <lineage>
        <taxon>Bacteria</taxon>
        <taxon>Pseudomonadati</taxon>
        <taxon>Pseudomonadota</taxon>
        <taxon>Alphaproteobacteria</taxon>
        <taxon>Caulobacterales</taxon>
        <taxon>Caulobacteraceae</taxon>
        <taxon>Asticcacaulis</taxon>
    </lineage>
</organism>
<dbReference type="RefSeq" id="WP_006271385.1">
    <property type="nucleotide sequence ID" value="NZ_GL883077.1"/>
</dbReference>
<dbReference type="InterPro" id="IPR023393">
    <property type="entry name" value="START-like_dom_sf"/>
</dbReference>
<proteinExistence type="predicted"/>
<dbReference type="HOGENOM" id="CLU_104147_0_0_5"/>
<dbReference type="Gene3D" id="3.30.530.20">
    <property type="match status" value="1"/>
</dbReference>
<evidence type="ECO:0000313" key="1">
    <source>
        <dbReference type="EMBL" id="EGF92210.1"/>
    </source>
</evidence>
<accession>F4QKY7</accession>
<dbReference type="AlphaFoldDB" id="F4QKY7"/>
<dbReference type="SUPFAM" id="SSF55961">
    <property type="entry name" value="Bet v1-like"/>
    <property type="match status" value="1"/>
</dbReference>
<dbReference type="eggNOG" id="COG3832">
    <property type="taxonomic scope" value="Bacteria"/>
</dbReference>
<dbReference type="STRING" id="715226.ABI_06430"/>
<sequence length="188" mass="20517">MGMILLILVGAVIAAVLIVAATKPNVSQIQRSATINAPAETILAHIQDFRKWRAWSPWEALDPELNRTYSGQDSGIGAIYDWRGKGKAGAGRMEIVEQSASKITIKLDFIKPFQAKNIAEFTLQPQGDTQVVTWTMTGPQPFPIKVMGTLFNMDDLVGKDFEAGLNNLKTLSEDPETAKLVDQESAAS</sequence>
<keyword evidence="2" id="KW-1185">Reference proteome</keyword>
<protein>
    <submittedName>
        <fullName evidence="1">Polyketide cyclase / dehydrase and lipid transport family protein</fullName>
    </submittedName>
</protein>
<gene>
    <name evidence="1" type="ORF">ABI_06430</name>
</gene>
<dbReference type="InterPro" id="IPR019587">
    <property type="entry name" value="Polyketide_cyclase/dehydratase"/>
</dbReference>